<dbReference type="GO" id="GO:0000407">
    <property type="term" value="C:phagophore assembly site"/>
    <property type="evidence" value="ECO:0007669"/>
    <property type="project" value="UniProtKB-SubCell"/>
</dbReference>
<keyword evidence="5" id="KW-0653">Protein transport</keyword>
<feature type="region of interest" description="Disordered" evidence="7">
    <location>
        <begin position="308"/>
        <end position="419"/>
    </location>
</feature>
<dbReference type="InterPro" id="IPR039362">
    <property type="entry name" value="ATG29_sf"/>
</dbReference>
<feature type="region of interest" description="Disordered" evidence="7">
    <location>
        <begin position="1"/>
        <end position="35"/>
    </location>
</feature>
<evidence type="ECO:0000256" key="2">
    <source>
        <dbReference type="ARBA" id="ARBA00010082"/>
    </source>
</evidence>
<dbReference type="Gene3D" id="1.10.10.2570">
    <property type="match status" value="1"/>
</dbReference>
<accession>A0A1Y6M256</accession>
<feature type="compositionally biased region" description="Low complexity" evidence="7">
    <location>
        <begin position="191"/>
        <end position="203"/>
    </location>
</feature>
<feature type="compositionally biased region" description="Gly residues" evidence="7">
    <location>
        <begin position="442"/>
        <end position="456"/>
    </location>
</feature>
<evidence type="ECO:0000256" key="4">
    <source>
        <dbReference type="ARBA" id="ARBA00022448"/>
    </source>
</evidence>
<protein>
    <recommendedName>
        <fullName evidence="3">Autophagy-related protein 29</fullName>
    </recommendedName>
</protein>
<feature type="compositionally biased region" description="Polar residues" evidence="7">
    <location>
        <begin position="174"/>
        <end position="186"/>
    </location>
</feature>
<dbReference type="PANTHER" id="PTHR40012:SF1">
    <property type="entry name" value="AUTOPHAGY-RELATED PROTEIN 29"/>
    <property type="match status" value="1"/>
</dbReference>
<evidence type="ECO:0000256" key="1">
    <source>
        <dbReference type="ARBA" id="ARBA00004329"/>
    </source>
</evidence>
<keyword evidence="4" id="KW-0813">Transport</keyword>
<proteinExistence type="inferred from homology"/>
<dbReference type="AlphaFoldDB" id="A0A1Y6M256"/>
<evidence type="ECO:0000259" key="8">
    <source>
        <dbReference type="Pfam" id="PF18388"/>
    </source>
</evidence>
<feature type="compositionally biased region" description="Low complexity" evidence="7">
    <location>
        <begin position="344"/>
        <end position="361"/>
    </location>
</feature>
<organism evidence="9 10">
    <name type="scientific">Zymoseptoria tritici ST99CH_1A5</name>
    <dbReference type="NCBI Taxonomy" id="1276529"/>
    <lineage>
        <taxon>Eukaryota</taxon>
        <taxon>Fungi</taxon>
        <taxon>Dikarya</taxon>
        <taxon>Ascomycota</taxon>
        <taxon>Pezizomycotina</taxon>
        <taxon>Dothideomycetes</taxon>
        <taxon>Dothideomycetidae</taxon>
        <taxon>Mycosphaerellales</taxon>
        <taxon>Mycosphaerellaceae</taxon>
        <taxon>Zymoseptoria</taxon>
    </lineage>
</organism>
<evidence type="ECO:0000256" key="6">
    <source>
        <dbReference type="ARBA" id="ARBA00023006"/>
    </source>
</evidence>
<dbReference type="PANTHER" id="PTHR40012">
    <property type="entry name" value="AUTOPHAGY-RELATED PROTEIN 29"/>
    <property type="match status" value="1"/>
</dbReference>
<reference evidence="9 10" key="1">
    <citation type="submission" date="2016-10" db="EMBL/GenBank/DDBJ databases">
        <authorList>
            <person name="Varghese N."/>
        </authorList>
    </citation>
    <scope>NUCLEOTIDE SEQUENCE [LARGE SCALE GENOMIC DNA]</scope>
</reference>
<feature type="compositionally biased region" description="Polar residues" evidence="7">
    <location>
        <begin position="384"/>
        <end position="396"/>
    </location>
</feature>
<dbReference type="InterPro" id="IPR039113">
    <property type="entry name" value="ATG29"/>
</dbReference>
<feature type="compositionally biased region" description="Polar residues" evidence="7">
    <location>
        <begin position="403"/>
        <end position="412"/>
    </location>
</feature>
<comment type="subcellular location">
    <subcellularLocation>
        <location evidence="1">Preautophagosomal structure</location>
    </subcellularLocation>
</comment>
<keyword evidence="6" id="KW-0072">Autophagy</keyword>
<dbReference type="GO" id="GO:0000045">
    <property type="term" value="P:autophagosome assembly"/>
    <property type="evidence" value="ECO:0007669"/>
    <property type="project" value="InterPro"/>
</dbReference>
<evidence type="ECO:0000256" key="7">
    <source>
        <dbReference type="SAM" id="MobiDB-lite"/>
    </source>
</evidence>
<dbReference type="Proteomes" id="UP000215453">
    <property type="component" value="Chromosome 13"/>
</dbReference>
<feature type="domain" description="Atg29 N-terminal" evidence="8">
    <location>
        <begin position="38"/>
        <end position="94"/>
    </location>
</feature>
<dbReference type="Pfam" id="PF18388">
    <property type="entry name" value="ATG29_N"/>
    <property type="match status" value="1"/>
</dbReference>
<comment type="similarity">
    <text evidence="2">Belongs to the ATG29 family.</text>
</comment>
<feature type="compositionally biased region" description="Basic and acidic residues" evidence="7">
    <location>
        <begin position="209"/>
        <end position="224"/>
    </location>
</feature>
<evidence type="ECO:0000313" key="10">
    <source>
        <dbReference type="Proteomes" id="UP000215453"/>
    </source>
</evidence>
<feature type="compositionally biased region" description="Polar residues" evidence="7">
    <location>
        <begin position="332"/>
        <end position="342"/>
    </location>
</feature>
<dbReference type="EMBL" id="LT882688">
    <property type="protein sequence ID" value="SMY29959.1"/>
    <property type="molecule type" value="Genomic_DNA"/>
</dbReference>
<sequence>MSPSSSQLPSSKSAPSPTKRQPSPSTSHPPQSSSQVHYTVFIRLPFPRAHFTEPPASTWSASRDRQLWKLISTSGGNAGKEGLDWERLAKEFDVELEFLLMQAAWLSERHMERMRRIVPKMGGEKMERGESGGRAGDSKVAASIITPLASGVGGDGADSSIRTLASAAPPPFSRTPSGGTVTQSKVSAHASRNFRGSSSSGRRPVLATTHDDELQKQDALDHEGAISTSSESEEAFSRRSPAFRRPLMSASTKKIKQSALATTLGSDGDGDDDDYSSGGGYLPFASTTFAQSIEGSTAKDGSAATLRKASVAAGTTSSEASGSATATASSSKPQIANTSRFKNPQPAYSESSPSPPTSSVLPPRPSNPTFTAPKTKSIPPPPSQTQRQPNTPSKTPTEAEYHSPTSIGSSFSDLEDAGVTRSALEEAVMSNVRGGTWSGISAAGGGGGGGGAGGRVAKGLRDVLGGGGGRR</sequence>
<dbReference type="InterPro" id="IPR040666">
    <property type="entry name" value="Atg29_N"/>
</dbReference>
<gene>
    <name evidence="9" type="ORF">ZT1A5_G11409</name>
</gene>
<feature type="compositionally biased region" description="Low complexity" evidence="7">
    <location>
        <begin position="309"/>
        <end position="331"/>
    </location>
</feature>
<dbReference type="GO" id="GO:0015031">
    <property type="term" value="P:protein transport"/>
    <property type="evidence" value="ECO:0007669"/>
    <property type="project" value="UniProtKB-KW"/>
</dbReference>
<name>A0A1Y6M256_ZYMTR</name>
<evidence type="ECO:0000256" key="5">
    <source>
        <dbReference type="ARBA" id="ARBA00022927"/>
    </source>
</evidence>
<evidence type="ECO:0000313" key="9">
    <source>
        <dbReference type="EMBL" id="SMY29959.1"/>
    </source>
</evidence>
<feature type="region of interest" description="Disordered" evidence="7">
    <location>
        <begin position="439"/>
        <end position="471"/>
    </location>
</feature>
<feature type="region of interest" description="Disordered" evidence="7">
    <location>
        <begin position="148"/>
        <end position="284"/>
    </location>
</feature>
<evidence type="ECO:0000256" key="3">
    <source>
        <dbReference type="ARBA" id="ARBA00013784"/>
    </source>
</evidence>